<comment type="caution">
    <text evidence="2">The sequence shown here is derived from an EMBL/GenBank/DDBJ whole genome shotgun (WGS) entry which is preliminary data.</text>
</comment>
<dbReference type="AlphaFoldDB" id="A0AAN9RYZ0"/>
<dbReference type="Proteomes" id="UP001386955">
    <property type="component" value="Unassembled WGS sequence"/>
</dbReference>
<protein>
    <submittedName>
        <fullName evidence="2">Uncharacterized protein</fullName>
    </submittedName>
</protein>
<feature type="transmembrane region" description="Helical" evidence="1">
    <location>
        <begin position="48"/>
        <end position="67"/>
    </location>
</feature>
<sequence>MDEVHYCIIFAVTAPFNILCNWALGNVSMSIQPFVQHRGRKLTSIQCLKLLLIFDNFYLILCTANLSSQT</sequence>
<keyword evidence="3" id="KW-1185">Reference proteome</keyword>
<evidence type="ECO:0000256" key="1">
    <source>
        <dbReference type="SAM" id="Phobius"/>
    </source>
</evidence>
<gene>
    <name evidence="2" type="ORF">VNO78_32091</name>
</gene>
<keyword evidence="1" id="KW-1133">Transmembrane helix</keyword>
<dbReference type="EMBL" id="JAYMYS010000008">
    <property type="protein sequence ID" value="KAK7386035.1"/>
    <property type="molecule type" value="Genomic_DNA"/>
</dbReference>
<keyword evidence="1" id="KW-0472">Membrane</keyword>
<keyword evidence="1" id="KW-0812">Transmembrane</keyword>
<name>A0AAN9RYZ0_PSOTE</name>
<reference evidence="2 3" key="1">
    <citation type="submission" date="2024-01" db="EMBL/GenBank/DDBJ databases">
        <title>The genomes of 5 underutilized Papilionoideae crops provide insights into root nodulation and disease resistanc.</title>
        <authorList>
            <person name="Jiang F."/>
        </authorList>
    </citation>
    <scope>NUCLEOTIDE SEQUENCE [LARGE SCALE GENOMIC DNA]</scope>
    <source>
        <strain evidence="2">DUOXIRENSHENG_FW03</strain>
        <tissue evidence="2">Leaves</tissue>
    </source>
</reference>
<proteinExistence type="predicted"/>
<feature type="transmembrane region" description="Helical" evidence="1">
    <location>
        <begin position="6"/>
        <end position="27"/>
    </location>
</feature>
<accession>A0AAN9RYZ0</accession>
<evidence type="ECO:0000313" key="2">
    <source>
        <dbReference type="EMBL" id="KAK7386035.1"/>
    </source>
</evidence>
<organism evidence="2 3">
    <name type="scientific">Psophocarpus tetragonolobus</name>
    <name type="common">Winged bean</name>
    <name type="synonym">Dolichos tetragonolobus</name>
    <dbReference type="NCBI Taxonomy" id="3891"/>
    <lineage>
        <taxon>Eukaryota</taxon>
        <taxon>Viridiplantae</taxon>
        <taxon>Streptophyta</taxon>
        <taxon>Embryophyta</taxon>
        <taxon>Tracheophyta</taxon>
        <taxon>Spermatophyta</taxon>
        <taxon>Magnoliopsida</taxon>
        <taxon>eudicotyledons</taxon>
        <taxon>Gunneridae</taxon>
        <taxon>Pentapetalae</taxon>
        <taxon>rosids</taxon>
        <taxon>fabids</taxon>
        <taxon>Fabales</taxon>
        <taxon>Fabaceae</taxon>
        <taxon>Papilionoideae</taxon>
        <taxon>50 kb inversion clade</taxon>
        <taxon>NPAAA clade</taxon>
        <taxon>indigoferoid/millettioid clade</taxon>
        <taxon>Phaseoleae</taxon>
        <taxon>Psophocarpus</taxon>
    </lineage>
</organism>
<evidence type="ECO:0000313" key="3">
    <source>
        <dbReference type="Proteomes" id="UP001386955"/>
    </source>
</evidence>